<dbReference type="PROSITE" id="PS51257">
    <property type="entry name" value="PROKAR_LIPOPROTEIN"/>
    <property type="match status" value="1"/>
</dbReference>
<comment type="caution">
    <text evidence="2">The sequence shown here is derived from an EMBL/GenBank/DDBJ whole genome shotgun (WGS) entry which is preliminary data.</text>
</comment>
<sequence>MLKQIANAALFQIGWFACVMGGNSYWLLLAVGVLVAHLLWISSWAAEGKLLLWITALGIVLDSLLMNLGVFAFSNEGLLIPLWLIVLWPVLATTLNHCLAWTAKPWWRASLLGAIGGPMSYYAGSQLAGVQLPLGLLPSMLILAVIWAGVFPLLQWLAGRSIAGQAIHTRDTH</sequence>
<dbReference type="AlphaFoldDB" id="A0A085VQF7"/>
<feature type="transmembrane region" description="Helical" evidence="1">
    <location>
        <begin position="50"/>
        <end position="73"/>
    </location>
</feature>
<keyword evidence="1" id="KW-0472">Membrane</keyword>
<dbReference type="RefSeq" id="WP_032625640.1">
    <property type="nucleotide sequence ID" value="NZ_JPQU01000016.1"/>
</dbReference>
<feature type="transmembrane region" description="Helical" evidence="1">
    <location>
        <begin position="136"/>
        <end position="158"/>
    </location>
</feature>
<accession>A0A085VQF7</accession>
<dbReference type="Pfam" id="PF11086">
    <property type="entry name" value="DUF2878"/>
    <property type="match status" value="1"/>
</dbReference>
<keyword evidence="1" id="KW-0812">Transmembrane</keyword>
<keyword evidence="3" id="KW-1185">Reference proteome</keyword>
<dbReference type="PATRIC" id="fig|317.175.peg.500"/>
<dbReference type="InterPro" id="IPR021306">
    <property type="entry name" value="DUF2878"/>
</dbReference>
<gene>
    <name evidence="2" type="ORF">IV01_02390</name>
</gene>
<dbReference type="OrthoDB" id="21939at2"/>
<name>A0A085VQF7_PSESX</name>
<proteinExistence type="predicted"/>
<reference evidence="2 3" key="1">
    <citation type="submission" date="2014-07" db="EMBL/GenBank/DDBJ databases">
        <title>Draft Genome Sequences of Environmental Pseudomonas syringae strains.</title>
        <authorList>
            <person name="Baltrus D.A."/>
            <person name="Berge O."/>
            <person name="Morris C."/>
        </authorList>
    </citation>
    <scope>NUCLEOTIDE SEQUENCE [LARGE SCALE GENOMIC DNA]</scope>
    <source>
        <strain evidence="2 3">GAW0119</strain>
    </source>
</reference>
<dbReference type="Proteomes" id="UP000028631">
    <property type="component" value="Unassembled WGS sequence"/>
</dbReference>
<evidence type="ECO:0000313" key="2">
    <source>
        <dbReference type="EMBL" id="KFE57670.1"/>
    </source>
</evidence>
<keyword evidence="1" id="KW-1133">Transmembrane helix</keyword>
<organism evidence="2 3">
    <name type="scientific">Pseudomonas syringae</name>
    <dbReference type="NCBI Taxonomy" id="317"/>
    <lineage>
        <taxon>Bacteria</taxon>
        <taxon>Pseudomonadati</taxon>
        <taxon>Pseudomonadota</taxon>
        <taxon>Gammaproteobacteria</taxon>
        <taxon>Pseudomonadales</taxon>
        <taxon>Pseudomonadaceae</taxon>
        <taxon>Pseudomonas</taxon>
    </lineage>
</organism>
<evidence type="ECO:0000313" key="3">
    <source>
        <dbReference type="Proteomes" id="UP000028631"/>
    </source>
</evidence>
<dbReference type="EMBL" id="JPQU01000016">
    <property type="protein sequence ID" value="KFE57670.1"/>
    <property type="molecule type" value="Genomic_DNA"/>
</dbReference>
<evidence type="ECO:0000256" key="1">
    <source>
        <dbReference type="SAM" id="Phobius"/>
    </source>
</evidence>
<feature type="transmembrane region" description="Helical" evidence="1">
    <location>
        <begin position="79"/>
        <end position="99"/>
    </location>
</feature>
<protein>
    <submittedName>
        <fullName evidence="2">Membrane protein</fullName>
    </submittedName>
</protein>